<comment type="similarity">
    <text evidence="1 3">Belongs to the Nudix hydrolase family.</text>
</comment>
<evidence type="ECO:0000256" key="3">
    <source>
        <dbReference type="RuleBase" id="RU003476"/>
    </source>
</evidence>
<evidence type="ECO:0000256" key="1">
    <source>
        <dbReference type="ARBA" id="ARBA00005582"/>
    </source>
</evidence>
<evidence type="ECO:0000313" key="5">
    <source>
        <dbReference type="EMBL" id="CUS04645.2"/>
    </source>
</evidence>
<dbReference type="Pfam" id="PF00293">
    <property type="entry name" value="NUDIX"/>
    <property type="match status" value="1"/>
</dbReference>
<evidence type="ECO:0000313" key="6">
    <source>
        <dbReference type="Proteomes" id="UP000215027"/>
    </source>
</evidence>
<dbReference type="InterPro" id="IPR000086">
    <property type="entry name" value="NUDIX_hydrolase_dom"/>
</dbReference>
<dbReference type="InterPro" id="IPR020084">
    <property type="entry name" value="NUDIX_hydrolase_CS"/>
</dbReference>
<dbReference type="Proteomes" id="UP000215027">
    <property type="component" value="Chromosome I"/>
</dbReference>
<feature type="domain" description="Nudix hydrolase" evidence="4">
    <location>
        <begin position="68"/>
        <end position="193"/>
    </location>
</feature>
<keyword evidence="6" id="KW-1185">Reference proteome</keyword>
<dbReference type="AlphaFoldDB" id="A0A160T6K4"/>
<gene>
    <name evidence="5" type="ORF">CFX0092_A2767</name>
</gene>
<keyword evidence="2 3" id="KW-0378">Hydrolase</keyword>
<evidence type="ECO:0000259" key="4">
    <source>
        <dbReference type="PROSITE" id="PS51462"/>
    </source>
</evidence>
<organism evidence="5 6">
    <name type="scientific">Candidatus Promineifilum breve</name>
    <dbReference type="NCBI Taxonomy" id="1806508"/>
    <lineage>
        <taxon>Bacteria</taxon>
        <taxon>Bacillati</taxon>
        <taxon>Chloroflexota</taxon>
        <taxon>Ardenticatenia</taxon>
        <taxon>Candidatus Promineifilales</taxon>
        <taxon>Candidatus Promineifilaceae</taxon>
        <taxon>Candidatus Promineifilum</taxon>
    </lineage>
</organism>
<dbReference type="EMBL" id="LN890655">
    <property type="protein sequence ID" value="CUS04645.2"/>
    <property type="molecule type" value="Genomic_DNA"/>
</dbReference>
<reference evidence="5" key="1">
    <citation type="submission" date="2016-01" db="EMBL/GenBank/DDBJ databases">
        <authorList>
            <person name="Mcilroy J.S."/>
            <person name="Karst M S."/>
            <person name="Albertsen M."/>
        </authorList>
    </citation>
    <scope>NUCLEOTIDE SEQUENCE</scope>
    <source>
        <strain evidence="5">Cfx-K</strain>
    </source>
</reference>
<dbReference type="PRINTS" id="PR00502">
    <property type="entry name" value="NUDIXFAMILY"/>
</dbReference>
<dbReference type="OrthoDB" id="9787476at2"/>
<dbReference type="SUPFAM" id="SSF55811">
    <property type="entry name" value="Nudix"/>
    <property type="match status" value="1"/>
</dbReference>
<dbReference type="RefSeq" id="WP_095043951.1">
    <property type="nucleotide sequence ID" value="NZ_LN890655.1"/>
</dbReference>
<dbReference type="PANTHER" id="PTHR43736:SF1">
    <property type="entry name" value="DIHYDRONEOPTERIN TRIPHOSPHATE DIPHOSPHATASE"/>
    <property type="match status" value="1"/>
</dbReference>
<dbReference type="InterPro" id="IPR020476">
    <property type="entry name" value="Nudix_hydrolase"/>
</dbReference>
<dbReference type="InterPro" id="IPR015797">
    <property type="entry name" value="NUDIX_hydrolase-like_dom_sf"/>
</dbReference>
<evidence type="ECO:0000256" key="2">
    <source>
        <dbReference type="ARBA" id="ARBA00022801"/>
    </source>
</evidence>
<dbReference type="PROSITE" id="PS00893">
    <property type="entry name" value="NUDIX_BOX"/>
    <property type="match status" value="1"/>
</dbReference>
<dbReference type="PROSITE" id="PS51462">
    <property type="entry name" value="NUDIX"/>
    <property type="match status" value="1"/>
</dbReference>
<name>A0A160T6K4_9CHLR</name>
<protein>
    <submittedName>
        <fullName evidence="5">Hydrolase</fullName>
    </submittedName>
</protein>
<dbReference type="PANTHER" id="PTHR43736">
    <property type="entry name" value="ADP-RIBOSE PYROPHOSPHATASE"/>
    <property type="match status" value="1"/>
</dbReference>
<accession>A0A160T6K4</accession>
<dbReference type="GO" id="GO:0016787">
    <property type="term" value="F:hydrolase activity"/>
    <property type="evidence" value="ECO:0007669"/>
    <property type="project" value="UniProtKB-KW"/>
</dbReference>
<dbReference type="Gene3D" id="3.90.79.10">
    <property type="entry name" value="Nucleoside Triphosphate Pyrophosphohydrolase"/>
    <property type="match status" value="1"/>
</dbReference>
<proteinExistence type="inferred from homology"/>
<sequence length="207" mass="22730">MDDRDVRRIADDLRGVAAFGLNFARAGSHEAERWQMVLAAAARLAALGGDSPPAAELLAHYRANHFDIGPLASGEAVVVRDGRLLLIRRADDGLWALPGGITDPGETPAQTARRELWEEAGIDGRVTQLLGIFDSRLWHSDKKIHFYHVVFRLEADDPEPRLSSEATAAAYFAADELPPLSPGHHLRAPFVLRQLRGDATIPYFDPP</sequence>
<dbReference type="KEGG" id="pbf:CFX0092_A2767"/>